<dbReference type="SMART" id="SM01245">
    <property type="entry name" value="Jag_N"/>
    <property type="match status" value="1"/>
</dbReference>
<evidence type="ECO:0000256" key="1">
    <source>
        <dbReference type="ARBA" id="ARBA00022490"/>
    </source>
</evidence>
<evidence type="ECO:0000256" key="5">
    <source>
        <dbReference type="ARBA" id="ARBA00023316"/>
    </source>
</evidence>
<dbReference type="Proteomes" id="UP000195437">
    <property type="component" value="Chromosome"/>
</dbReference>
<dbReference type="Gene3D" id="3.30.30.80">
    <property type="entry name" value="probable RNA-binding protein from clostridium symbiosum atcc 14940"/>
    <property type="match status" value="1"/>
</dbReference>
<keyword evidence="5 6" id="KW-0961">Cell wall biogenesis/degradation</keyword>
<dbReference type="InterPro" id="IPR032782">
    <property type="entry name" value="KhpB_N"/>
</dbReference>
<dbReference type="Gene3D" id="3.30.1370.50">
    <property type="entry name" value="R3H-like domain"/>
    <property type="match status" value="1"/>
</dbReference>
<dbReference type="GO" id="GO:0009252">
    <property type="term" value="P:peptidoglycan biosynthetic process"/>
    <property type="evidence" value="ECO:0007669"/>
    <property type="project" value="UniProtKB-UniRule"/>
</dbReference>
<dbReference type="SUPFAM" id="SSF82708">
    <property type="entry name" value="R3H domain"/>
    <property type="match status" value="1"/>
</dbReference>
<protein>
    <recommendedName>
        <fullName evidence="6">RNA-binding protein KhpB</fullName>
    </recommendedName>
    <alternativeName>
        <fullName evidence="6">RNA-binding protein EloR</fullName>
    </alternativeName>
</protein>
<comment type="function">
    <text evidence="6">A probable RNA chaperone. Forms a complex with KhpA which binds to cellular RNA and controls its expression. Plays a role in peptidoglycan (PG) homeostasis and cell length regulation.</text>
</comment>
<proteinExistence type="inferred from homology"/>
<keyword evidence="1 6" id="KW-0963">Cytoplasm</keyword>
<dbReference type="CDD" id="cd02644">
    <property type="entry name" value="R3H_jag"/>
    <property type="match status" value="1"/>
</dbReference>
<evidence type="ECO:0000256" key="3">
    <source>
        <dbReference type="ARBA" id="ARBA00022960"/>
    </source>
</evidence>
<comment type="domain">
    <text evidence="6">Has an N-terminal Jag-N domain and 2 RNA-binding domains (KH and R3H).</text>
</comment>
<dbReference type="GO" id="GO:0008360">
    <property type="term" value="P:regulation of cell shape"/>
    <property type="evidence" value="ECO:0007669"/>
    <property type="project" value="UniProtKB-KW"/>
</dbReference>
<evidence type="ECO:0000256" key="2">
    <source>
        <dbReference type="ARBA" id="ARBA00022884"/>
    </source>
</evidence>
<dbReference type="PROSITE" id="PS51061">
    <property type="entry name" value="R3H"/>
    <property type="match status" value="1"/>
</dbReference>
<feature type="compositionally biased region" description="Basic and acidic residues" evidence="7">
    <location>
        <begin position="195"/>
        <end position="221"/>
    </location>
</feature>
<dbReference type="InterPro" id="IPR039247">
    <property type="entry name" value="KhpB"/>
</dbReference>
<keyword evidence="3 6" id="KW-0133">Cell shape</keyword>
<dbReference type="GO" id="GO:0003723">
    <property type="term" value="F:RNA binding"/>
    <property type="evidence" value="ECO:0007669"/>
    <property type="project" value="UniProtKB-UniRule"/>
</dbReference>
<dbReference type="NCBIfam" id="NF041568">
    <property type="entry name" value="Jag_EloR"/>
    <property type="match status" value="1"/>
</dbReference>
<dbReference type="KEGG" id="tum:CBW65_07130"/>
<dbReference type="Pfam" id="PF01424">
    <property type="entry name" value="R3H"/>
    <property type="match status" value="1"/>
</dbReference>
<gene>
    <name evidence="6" type="primary">khpB</name>
    <name evidence="6" type="synonym">eloR</name>
    <name evidence="9" type="ORF">CBW65_07130</name>
</gene>
<dbReference type="GO" id="GO:0071555">
    <property type="term" value="P:cell wall organization"/>
    <property type="evidence" value="ECO:0007669"/>
    <property type="project" value="UniProtKB-KW"/>
</dbReference>
<dbReference type="HAMAP" id="MF_00867">
    <property type="entry name" value="KhpB"/>
    <property type="match status" value="1"/>
</dbReference>
<dbReference type="InterPro" id="IPR034079">
    <property type="entry name" value="R3H_KhpB"/>
</dbReference>
<dbReference type="PANTHER" id="PTHR35800:SF1">
    <property type="entry name" value="RNA-BINDING PROTEIN KHPB"/>
    <property type="match status" value="1"/>
</dbReference>
<feature type="domain" description="R3H" evidence="8">
    <location>
        <begin position="143"/>
        <end position="209"/>
    </location>
</feature>
<feature type="region of interest" description="Jag_N domain" evidence="6">
    <location>
        <begin position="5"/>
        <end position="55"/>
    </location>
</feature>
<dbReference type="InterPro" id="IPR038008">
    <property type="entry name" value="Jag_KH"/>
</dbReference>
<dbReference type="Pfam" id="PF13083">
    <property type="entry name" value="KH_KhpA-B"/>
    <property type="match status" value="1"/>
</dbReference>
<reference evidence="10" key="1">
    <citation type="submission" date="2017-05" db="EMBL/GenBank/DDBJ databases">
        <authorList>
            <person name="Sung H."/>
        </authorList>
    </citation>
    <scope>NUCLEOTIDE SEQUENCE [LARGE SCALE GENOMIC DNA]</scope>
    <source>
        <strain evidence="10">AR23208</strain>
    </source>
</reference>
<dbReference type="AlphaFoldDB" id="A0A1Y0IK87"/>
<evidence type="ECO:0000256" key="4">
    <source>
        <dbReference type="ARBA" id="ARBA00023186"/>
    </source>
</evidence>
<comment type="subunit">
    <text evidence="6">Forms a complex with KhpA.</text>
</comment>
<dbReference type="SMART" id="SM00393">
    <property type="entry name" value="R3H"/>
    <property type="match status" value="1"/>
</dbReference>
<evidence type="ECO:0000259" key="8">
    <source>
        <dbReference type="PROSITE" id="PS51061"/>
    </source>
</evidence>
<dbReference type="InterPro" id="IPR036867">
    <property type="entry name" value="R3H_dom_sf"/>
</dbReference>
<dbReference type="InterPro" id="IPR015946">
    <property type="entry name" value="KH_dom-like_a/b"/>
</dbReference>
<comment type="subcellular location">
    <subcellularLocation>
        <location evidence="6">Cytoplasm</location>
    </subcellularLocation>
</comment>
<organism evidence="9 10">
    <name type="scientific">Tumebacillus avium</name>
    <dbReference type="NCBI Taxonomy" id="1903704"/>
    <lineage>
        <taxon>Bacteria</taxon>
        <taxon>Bacillati</taxon>
        <taxon>Bacillota</taxon>
        <taxon>Bacilli</taxon>
        <taxon>Bacillales</taxon>
        <taxon>Alicyclobacillaceae</taxon>
        <taxon>Tumebacillus</taxon>
    </lineage>
</organism>
<sequence>MKKVITTGKTVELATELALKKLGVPRDRVTVTVLTQPRRGFLGLFGKRDAEVEVEVPQLDPIEETKKFLGDVLSSMSLRDVSIDVEQESDTEYEIKLSGESIGILIGRRGATLDALQYLVNLVANKHSERFLKIVLDAEEYRMRRKETLERLAERLANKALMQKRDIMLEPMSPAERKVIHSYLQHRPDVVTFSHGDEPHRKVVISPKEKKNGEKTRERGGRRTPTKHRS</sequence>
<evidence type="ECO:0000313" key="9">
    <source>
        <dbReference type="EMBL" id="ARU60897.1"/>
    </source>
</evidence>
<comment type="similarity">
    <text evidence="6">Belongs to the KhpB RNA-binding protein family.</text>
</comment>
<dbReference type="InterPro" id="IPR038247">
    <property type="entry name" value="Jag_N_dom_sf"/>
</dbReference>
<dbReference type="EMBL" id="CP021434">
    <property type="protein sequence ID" value="ARU60897.1"/>
    <property type="molecule type" value="Genomic_DNA"/>
</dbReference>
<keyword evidence="10" id="KW-1185">Reference proteome</keyword>
<feature type="region of interest" description="Disordered" evidence="7">
    <location>
        <begin position="194"/>
        <end position="230"/>
    </location>
</feature>
<accession>A0A1Y0IK87</accession>
<keyword evidence="2 6" id="KW-0694">RNA-binding</keyword>
<dbReference type="CDD" id="cd02414">
    <property type="entry name" value="KH-II_Jag"/>
    <property type="match status" value="1"/>
</dbReference>
<evidence type="ECO:0000256" key="7">
    <source>
        <dbReference type="SAM" id="MobiDB-lite"/>
    </source>
</evidence>
<dbReference type="RefSeq" id="WP_087456286.1">
    <property type="nucleotide sequence ID" value="NZ_CP021434.1"/>
</dbReference>
<evidence type="ECO:0000313" key="10">
    <source>
        <dbReference type="Proteomes" id="UP000195437"/>
    </source>
</evidence>
<name>A0A1Y0IK87_9BACL</name>
<dbReference type="OrthoDB" id="9794483at2"/>
<dbReference type="GO" id="GO:0005737">
    <property type="term" value="C:cytoplasm"/>
    <property type="evidence" value="ECO:0007669"/>
    <property type="project" value="UniProtKB-SubCell"/>
</dbReference>
<dbReference type="InterPro" id="IPR001374">
    <property type="entry name" value="R3H_dom"/>
</dbReference>
<dbReference type="Gene3D" id="3.30.300.20">
    <property type="match status" value="1"/>
</dbReference>
<evidence type="ECO:0000256" key="6">
    <source>
        <dbReference type="HAMAP-Rule" id="MF_00867"/>
    </source>
</evidence>
<dbReference type="PANTHER" id="PTHR35800">
    <property type="entry name" value="PROTEIN JAG"/>
    <property type="match status" value="1"/>
</dbReference>
<keyword evidence="4 6" id="KW-0143">Chaperone</keyword>
<dbReference type="Pfam" id="PF14804">
    <property type="entry name" value="Jag_N"/>
    <property type="match status" value="1"/>
</dbReference>